<protein>
    <submittedName>
        <fullName evidence="2">Uncharacterized protein</fullName>
    </submittedName>
</protein>
<reference evidence="2" key="2">
    <citation type="submission" date="2019-07" db="EMBL/GenBank/DDBJ databases">
        <authorList>
            <person name="Yang Y."/>
            <person name="Bocs S."/>
            <person name="Baudouin L."/>
        </authorList>
    </citation>
    <scope>NUCLEOTIDE SEQUENCE</scope>
    <source>
        <tissue evidence="2">Spear leaf of Hainan Tall coconut</tissue>
    </source>
</reference>
<sequence>MPSKDCGARILKGKVVKSHAMVLELKRTIPHVRRSRDQPNHNIGTRHGTDVSPTNYDVPLTTLPIVSLNWGADLLSPIRHGTAKS</sequence>
<evidence type="ECO:0000313" key="2">
    <source>
        <dbReference type="EMBL" id="KAG1363527.1"/>
    </source>
</evidence>
<evidence type="ECO:0000256" key="1">
    <source>
        <dbReference type="SAM" id="MobiDB-lite"/>
    </source>
</evidence>
<evidence type="ECO:0000313" key="3">
    <source>
        <dbReference type="Proteomes" id="UP000797356"/>
    </source>
</evidence>
<dbReference type="EMBL" id="CM017882">
    <property type="protein sequence ID" value="KAG1363527.1"/>
    <property type="molecule type" value="Genomic_DNA"/>
</dbReference>
<name>A0A8K0IN43_COCNU</name>
<proteinExistence type="predicted"/>
<feature type="region of interest" description="Disordered" evidence="1">
    <location>
        <begin position="29"/>
        <end position="54"/>
    </location>
</feature>
<gene>
    <name evidence="2" type="ORF">COCNU_11G003540</name>
</gene>
<dbReference type="AlphaFoldDB" id="A0A8K0IN43"/>
<reference evidence="2" key="1">
    <citation type="journal article" date="2017" name="Gigascience">
        <title>The genome draft of coconut (Cocos nucifera).</title>
        <authorList>
            <person name="Xiao Y."/>
            <person name="Xu P."/>
            <person name="Fan H."/>
            <person name="Baudouin L."/>
            <person name="Xia W."/>
            <person name="Bocs S."/>
            <person name="Xu J."/>
            <person name="Li Q."/>
            <person name="Guo A."/>
            <person name="Zhou L."/>
            <person name="Li J."/>
            <person name="Wu Y."/>
            <person name="Ma Z."/>
            <person name="Armero A."/>
            <person name="Issali A.E."/>
            <person name="Liu N."/>
            <person name="Peng M."/>
            <person name="Yang Y."/>
        </authorList>
    </citation>
    <scope>NUCLEOTIDE SEQUENCE</scope>
    <source>
        <tissue evidence="2">Spear leaf of Hainan Tall coconut</tissue>
    </source>
</reference>
<keyword evidence="3" id="KW-1185">Reference proteome</keyword>
<comment type="caution">
    <text evidence="2">The sequence shown here is derived from an EMBL/GenBank/DDBJ whole genome shotgun (WGS) entry which is preliminary data.</text>
</comment>
<accession>A0A8K0IN43</accession>
<dbReference type="Proteomes" id="UP000797356">
    <property type="component" value="Chromosome 11"/>
</dbReference>
<organism evidence="2 3">
    <name type="scientific">Cocos nucifera</name>
    <name type="common">Coconut palm</name>
    <dbReference type="NCBI Taxonomy" id="13894"/>
    <lineage>
        <taxon>Eukaryota</taxon>
        <taxon>Viridiplantae</taxon>
        <taxon>Streptophyta</taxon>
        <taxon>Embryophyta</taxon>
        <taxon>Tracheophyta</taxon>
        <taxon>Spermatophyta</taxon>
        <taxon>Magnoliopsida</taxon>
        <taxon>Liliopsida</taxon>
        <taxon>Arecaceae</taxon>
        <taxon>Arecoideae</taxon>
        <taxon>Cocoseae</taxon>
        <taxon>Attaleinae</taxon>
        <taxon>Cocos</taxon>
    </lineage>
</organism>